<comment type="similarity">
    <text evidence="2 11">Belongs to the HPrK/P family.</text>
</comment>
<evidence type="ECO:0000256" key="2">
    <source>
        <dbReference type="ARBA" id="ARBA00006883"/>
    </source>
</evidence>
<accession>A0ABY4CIB4</accession>
<keyword evidence="6 11" id="KW-0418">Kinase</keyword>
<feature type="active site" evidence="11">
    <location>
        <position position="243"/>
    </location>
</feature>
<dbReference type="PANTHER" id="PTHR30305:SF1">
    <property type="entry name" value="HPR KINASE_PHOSPHORYLASE"/>
    <property type="match status" value="1"/>
</dbReference>
<dbReference type="Pfam" id="PF02603">
    <property type="entry name" value="Hpr_kinase_N"/>
    <property type="match status" value="1"/>
</dbReference>
<evidence type="ECO:0000256" key="4">
    <source>
        <dbReference type="ARBA" id="ARBA00022679"/>
    </source>
</evidence>
<evidence type="ECO:0000259" key="13">
    <source>
        <dbReference type="Pfam" id="PF07475"/>
    </source>
</evidence>
<keyword evidence="3 11" id="KW-0723">Serine/threonine-protein kinase</keyword>
<dbReference type="PANTHER" id="PTHR30305">
    <property type="entry name" value="PROTEIN YJDM-RELATED"/>
    <property type="match status" value="1"/>
</dbReference>
<evidence type="ECO:0000256" key="9">
    <source>
        <dbReference type="ARBA" id="ARBA00023277"/>
    </source>
</evidence>
<keyword evidence="7 11" id="KW-0067">ATP-binding</keyword>
<dbReference type="Gene3D" id="3.40.50.300">
    <property type="entry name" value="P-loop containing nucleotide triphosphate hydrolases"/>
    <property type="match status" value="1"/>
</dbReference>
<keyword evidence="15" id="KW-1185">Reference proteome</keyword>
<evidence type="ECO:0000256" key="10">
    <source>
        <dbReference type="ARBA" id="ARBA00047657"/>
    </source>
</evidence>
<comment type="cofactor">
    <cofactor evidence="11">
        <name>Mg(2+)</name>
        <dbReference type="ChEBI" id="CHEBI:18420"/>
    </cofactor>
</comment>
<dbReference type="EC" id="2.7.11.-" evidence="11"/>
<feature type="active site" evidence="11">
    <location>
        <position position="139"/>
    </location>
</feature>
<protein>
    <recommendedName>
        <fullName evidence="11">HPr kinase/phosphorylase</fullName>
        <shortName evidence="11">HPrK/P</shortName>
        <ecNumber evidence="11">2.7.11.-</ecNumber>
        <ecNumber evidence="11">2.7.4.-</ecNumber>
    </recommendedName>
    <alternativeName>
        <fullName evidence="11">HPr(Ser) kinase/phosphorylase</fullName>
    </alternativeName>
</protein>
<keyword evidence="8 11" id="KW-0511">Multifunctional enzyme</keyword>
<dbReference type="CDD" id="cd01918">
    <property type="entry name" value="HprK_C"/>
    <property type="match status" value="1"/>
</dbReference>
<feature type="binding site" evidence="11">
    <location>
        <position position="161"/>
    </location>
    <ligand>
        <name>Mg(2+)</name>
        <dbReference type="ChEBI" id="CHEBI:18420"/>
    </ligand>
</feature>
<evidence type="ECO:0000313" key="14">
    <source>
        <dbReference type="EMBL" id="UOF88893.1"/>
    </source>
</evidence>
<dbReference type="InterPro" id="IPR011104">
    <property type="entry name" value="Hpr_kin/Pase_C"/>
</dbReference>
<feature type="domain" description="HPr kinase/phosphorylase C-terminal" evidence="13">
    <location>
        <begin position="132"/>
        <end position="297"/>
    </location>
</feature>
<feature type="domain" description="HPr(Ser) kinase/phosphorylase N-terminal" evidence="12">
    <location>
        <begin position="5"/>
        <end position="128"/>
    </location>
</feature>
<keyword evidence="4 11" id="KW-0808">Transferase</keyword>
<evidence type="ECO:0000256" key="8">
    <source>
        <dbReference type="ARBA" id="ARBA00023268"/>
    </source>
</evidence>
<feature type="active site" evidence="11">
    <location>
        <position position="160"/>
    </location>
</feature>
<dbReference type="InterPro" id="IPR027417">
    <property type="entry name" value="P-loop_NTPase"/>
</dbReference>
<feature type="binding site" evidence="11">
    <location>
        <position position="202"/>
    </location>
    <ligand>
        <name>Mg(2+)</name>
        <dbReference type="ChEBI" id="CHEBI:18420"/>
    </ligand>
</feature>
<dbReference type="HAMAP" id="MF_01249">
    <property type="entry name" value="HPr_kinase"/>
    <property type="match status" value="1"/>
</dbReference>
<comment type="subunit">
    <text evidence="11">Homohexamer.</text>
</comment>
<comment type="catalytic activity">
    <reaction evidence="10 11">
        <text>[HPr protein]-O-phospho-L-serine + phosphate + H(+) = [HPr protein]-L-serine + diphosphate</text>
        <dbReference type="Rhea" id="RHEA:46604"/>
        <dbReference type="Rhea" id="RHEA-COMP:11602"/>
        <dbReference type="Rhea" id="RHEA-COMP:11603"/>
        <dbReference type="ChEBI" id="CHEBI:15378"/>
        <dbReference type="ChEBI" id="CHEBI:29999"/>
        <dbReference type="ChEBI" id="CHEBI:33019"/>
        <dbReference type="ChEBI" id="CHEBI:43474"/>
        <dbReference type="ChEBI" id="CHEBI:83421"/>
    </reaction>
</comment>
<keyword evidence="5 11" id="KW-0547">Nucleotide-binding</keyword>
<comment type="miscellaneous">
    <text evidence="11">Both phosphorylation and phosphorolysis are carried out by the same active site and suggest a common mechanism for both reactions.</text>
</comment>
<reference evidence="14" key="1">
    <citation type="submission" date="2021-12" db="EMBL/GenBank/DDBJ databases">
        <title>Alicyclobacillaceae gen. nov., sp. nov., isolated from chalcocite enrichment system.</title>
        <authorList>
            <person name="Jiang Z."/>
        </authorList>
    </citation>
    <scope>NUCLEOTIDE SEQUENCE</scope>
    <source>
        <strain evidence="14">MYW30-H2</strain>
    </source>
</reference>
<evidence type="ECO:0000259" key="12">
    <source>
        <dbReference type="Pfam" id="PF02603"/>
    </source>
</evidence>
<sequence length="306" mass="34071">MTYIVHDLVKDLSFQVAAGENGLTRKIHRADVIRCGLTLTGFFEGFSPERIQLIGNQESLYLQHLSSIERYQRIERMLSYGKETPCYVFCHGVVPDPEWIQLGNEYKLPILTSNAPTVRLVGQILNTLEHVFAPEVSKHGVLVEIYGVGVLITGESGVGKSETALELVHRGHRLVADDRVDIKRIGDELHAEGAKLTEHLLEVRGLGILNMQTMFGAGNVRAREKINLIVHLDPYAPDKPYDRLGIDEHTVDILGVQVPQIIIPVSPGRNIAMIVESAAKNNRLKRMGYNAGLELSKAILQQIHQP</sequence>
<evidence type="ECO:0000256" key="3">
    <source>
        <dbReference type="ARBA" id="ARBA00022527"/>
    </source>
</evidence>
<feature type="region of interest" description="Important for the catalytic mechanism of both phosphorylation and dephosphorylation" evidence="11">
    <location>
        <begin position="201"/>
        <end position="210"/>
    </location>
</feature>
<keyword evidence="11" id="KW-0479">Metal-binding</keyword>
<comment type="domain">
    <text evidence="11">The Walker A ATP-binding motif also binds Pi and PPi.</text>
</comment>
<dbReference type="InterPro" id="IPR011126">
    <property type="entry name" value="Hpr_kin/Pase_Hpr_N"/>
</dbReference>
<dbReference type="Proteomes" id="UP000830167">
    <property type="component" value="Chromosome"/>
</dbReference>
<dbReference type="SUPFAM" id="SSF53795">
    <property type="entry name" value="PEP carboxykinase-like"/>
    <property type="match status" value="1"/>
</dbReference>
<dbReference type="Gene3D" id="3.40.1390.20">
    <property type="entry name" value="HprK N-terminal domain-like"/>
    <property type="match status" value="1"/>
</dbReference>
<feature type="active site" description="Proton acceptor; for phosphorylation activity. Proton donor; for dephosphorylation activity" evidence="11">
    <location>
        <position position="178"/>
    </location>
</feature>
<dbReference type="InterPro" id="IPR028979">
    <property type="entry name" value="Ser_kin/Pase_Hpr-like_N_sf"/>
</dbReference>
<evidence type="ECO:0000313" key="15">
    <source>
        <dbReference type="Proteomes" id="UP000830167"/>
    </source>
</evidence>
<evidence type="ECO:0000256" key="1">
    <source>
        <dbReference type="ARBA" id="ARBA00001120"/>
    </source>
</evidence>
<dbReference type="EC" id="2.7.4.-" evidence="11"/>
<dbReference type="GO" id="GO:0016301">
    <property type="term" value="F:kinase activity"/>
    <property type="evidence" value="ECO:0007669"/>
    <property type="project" value="UniProtKB-KW"/>
</dbReference>
<dbReference type="InterPro" id="IPR003755">
    <property type="entry name" value="HPr(Ser)_kin/Pase"/>
</dbReference>
<keyword evidence="11" id="KW-0460">Magnesium</keyword>
<organism evidence="14 15">
    <name type="scientific">Fodinisporobacter ferrooxydans</name>
    <dbReference type="NCBI Taxonomy" id="2901836"/>
    <lineage>
        <taxon>Bacteria</taxon>
        <taxon>Bacillati</taxon>
        <taxon>Bacillota</taxon>
        <taxon>Bacilli</taxon>
        <taxon>Bacillales</taxon>
        <taxon>Alicyclobacillaceae</taxon>
        <taxon>Fodinisporobacter</taxon>
    </lineage>
</organism>
<feature type="region of interest" description="Important for the catalytic mechanism of dephosphorylation" evidence="11">
    <location>
        <begin position="264"/>
        <end position="269"/>
    </location>
</feature>
<evidence type="ECO:0000256" key="7">
    <source>
        <dbReference type="ARBA" id="ARBA00022840"/>
    </source>
</evidence>
<evidence type="ECO:0000256" key="11">
    <source>
        <dbReference type="HAMAP-Rule" id="MF_01249"/>
    </source>
</evidence>
<gene>
    <name evidence="11 14" type="primary">hprK</name>
    <name evidence="14" type="ORF">LSG31_13195</name>
</gene>
<dbReference type="SUPFAM" id="SSF75138">
    <property type="entry name" value="HprK N-terminal domain-like"/>
    <property type="match status" value="1"/>
</dbReference>
<name>A0ABY4CIB4_9BACL</name>
<dbReference type="EMBL" id="CP089291">
    <property type="protein sequence ID" value="UOF88893.1"/>
    <property type="molecule type" value="Genomic_DNA"/>
</dbReference>
<dbReference type="Pfam" id="PF07475">
    <property type="entry name" value="Hpr_kinase_C"/>
    <property type="match status" value="1"/>
</dbReference>
<comment type="catalytic activity">
    <reaction evidence="1 11">
        <text>[HPr protein]-L-serine + ATP = [HPr protein]-O-phospho-L-serine + ADP + H(+)</text>
        <dbReference type="Rhea" id="RHEA:46600"/>
        <dbReference type="Rhea" id="RHEA-COMP:11602"/>
        <dbReference type="Rhea" id="RHEA-COMP:11603"/>
        <dbReference type="ChEBI" id="CHEBI:15378"/>
        <dbReference type="ChEBI" id="CHEBI:29999"/>
        <dbReference type="ChEBI" id="CHEBI:30616"/>
        <dbReference type="ChEBI" id="CHEBI:83421"/>
        <dbReference type="ChEBI" id="CHEBI:456216"/>
    </reaction>
</comment>
<feature type="binding site" evidence="11">
    <location>
        <begin position="154"/>
        <end position="161"/>
    </location>
    <ligand>
        <name>ATP</name>
        <dbReference type="ChEBI" id="CHEBI:30616"/>
    </ligand>
</feature>
<comment type="function">
    <text evidence="11">Catalyzes the ATP- as well as the pyrophosphate-dependent phosphorylation of a specific serine residue in HPr, a phosphocarrier protein of the phosphoenolpyruvate-dependent sugar phosphotransferase system (PTS). HprK/P also catalyzes the pyrophosphate-producing, inorganic phosphate-dependent dephosphorylation (phosphorolysis) of seryl-phosphorylated HPr (P-Ser-HPr). The two antagonistic activities of HprK/P are regulated by several intracellular metabolites, which change their concentration in response to the absence or presence of rapidly metabolisable carbon sources (glucose, fructose, etc.) in the growth medium. Therefore, by controlling the phosphorylation state of HPr, HPrK/P is a sensor enzyme that plays a major role in the regulation of carbon metabolism and sugar transport: it mediates carbon catabolite repression (CCR), and regulates PTS-catalyzed carbohydrate uptake and inducer exclusion.</text>
</comment>
<dbReference type="RefSeq" id="WP_347435573.1">
    <property type="nucleotide sequence ID" value="NZ_CP089291.1"/>
</dbReference>
<keyword evidence="9 11" id="KW-0119">Carbohydrate metabolism</keyword>
<evidence type="ECO:0000256" key="6">
    <source>
        <dbReference type="ARBA" id="ARBA00022777"/>
    </source>
</evidence>
<proteinExistence type="inferred from homology"/>
<dbReference type="NCBIfam" id="TIGR00679">
    <property type="entry name" value="hpr-ser"/>
    <property type="match status" value="1"/>
</dbReference>
<evidence type="ECO:0000256" key="5">
    <source>
        <dbReference type="ARBA" id="ARBA00022741"/>
    </source>
</evidence>